<dbReference type="EMBL" id="CP003283">
    <property type="protein sequence ID" value="AFL98042.1"/>
    <property type="molecule type" value="Genomic_DNA"/>
</dbReference>
<keyword evidence="10" id="KW-1185">Reference proteome</keyword>
<evidence type="ECO:0000313" key="10">
    <source>
        <dbReference type="Proteomes" id="UP000006051"/>
    </source>
</evidence>
<evidence type="ECO:0000256" key="1">
    <source>
        <dbReference type="ARBA" id="ARBA00013258"/>
    </source>
</evidence>
<dbReference type="GO" id="GO:0006633">
    <property type="term" value="P:fatty acid biosynthetic process"/>
    <property type="evidence" value="ECO:0007669"/>
    <property type="project" value="TreeGrafter"/>
</dbReference>
<dbReference type="GeneID" id="97258497"/>
<dbReference type="InterPro" id="IPR024925">
    <property type="entry name" value="Malonyl_CoA-ACP_transAc"/>
</dbReference>
<dbReference type="RefSeq" id="WP_014791564.1">
    <property type="nucleotide sequence ID" value="NC_018016.1"/>
</dbReference>
<dbReference type="InterPro" id="IPR014043">
    <property type="entry name" value="Acyl_transferase_dom"/>
</dbReference>
<dbReference type="eggNOG" id="COG0331">
    <property type="taxonomic scope" value="Bacteria"/>
</dbReference>
<organism evidence="9 10">
    <name type="scientific">Ornithobacterium rhinotracheale (strain ATCC 51463 / DSM 15997 / CCUG 23171 / CIP 104009 / LMG 9086)</name>
    <dbReference type="NCBI Taxonomy" id="867902"/>
    <lineage>
        <taxon>Bacteria</taxon>
        <taxon>Pseudomonadati</taxon>
        <taxon>Bacteroidota</taxon>
        <taxon>Flavobacteriia</taxon>
        <taxon>Flavobacteriales</taxon>
        <taxon>Weeksellaceae</taxon>
        <taxon>Ornithobacterium</taxon>
    </lineage>
</organism>
<dbReference type="PIRSF" id="PIRSF000446">
    <property type="entry name" value="Mct"/>
    <property type="match status" value="1"/>
</dbReference>
<dbReference type="InterPro" id="IPR050858">
    <property type="entry name" value="Mal-CoA-ACP_Trans/PKS_FabD"/>
</dbReference>
<dbReference type="InterPro" id="IPR001227">
    <property type="entry name" value="Ac_transferase_dom_sf"/>
</dbReference>
<dbReference type="GO" id="GO:0005829">
    <property type="term" value="C:cytosol"/>
    <property type="evidence" value="ECO:0007669"/>
    <property type="project" value="TreeGrafter"/>
</dbReference>
<feature type="domain" description="Malonyl-CoA:ACP transacylase (MAT)" evidence="8">
    <location>
        <begin position="5"/>
        <end position="291"/>
    </location>
</feature>
<dbReference type="InterPro" id="IPR004410">
    <property type="entry name" value="Malonyl_CoA-ACP_transAc_FabD"/>
</dbReference>
<evidence type="ECO:0000259" key="8">
    <source>
        <dbReference type="SMART" id="SM00827"/>
    </source>
</evidence>
<dbReference type="Proteomes" id="UP000006051">
    <property type="component" value="Chromosome"/>
</dbReference>
<keyword evidence="3 6" id="KW-0808">Transferase</keyword>
<dbReference type="PANTHER" id="PTHR42681:SF1">
    <property type="entry name" value="MALONYL-COA-ACYL CARRIER PROTEIN TRANSACYLASE, MITOCHONDRIAL"/>
    <property type="match status" value="1"/>
</dbReference>
<dbReference type="GO" id="GO:0004314">
    <property type="term" value="F:[acyl-carrier-protein] S-malonyltransferase activity"/>
    <property type="evidence" value="ECO:0007669"/>
    <property type="project" value="UniProtKB-EC"/>
</dbReference>
<dbReference type="Pfam" id="PF00698">
    <property type="entry name" value="Acyl_transf_1"/>
    <property type="match status" value="1"/>
</dbReference>
<dbReference type="InterPro" id="IPR016035">
    <property type="entry name" value="Acyl_Trfase/lysoPLipase"/>
</dbReference>
<dbReference type="NCBIfam" id="TIGR00128">
    <property type="entry name" value="fabD"/>
    <property type="match status" value="1"/>
</dbReference>
<comment type="similarity">
    <text evidence="6">Belongs to the fabD family.</text>
</comment>
<dbReference type="SMART" id="SM00827">
    <property type="entry name" value="PKS_AT"/>
    <property type="match status" value="1"/>
</dbReference>
<dbReference type="PATRIC" id="fig|867902.3.peg.1840"/>
<dbReference type="FunFam" id="3.30.70.250:FF:000001">
    <property type="entry name" value="Malonyl CoA-acyl carrier protein transacylase"/>
    <property type="match status" value="1"/>
</dbReference>
<evidence type="ECO:0000256" key="4">
    <source>
        <dbReference type="ARBA" id="ARBA00023315"/>
    </source>
</evidence>
<proteinExistence type="inferred from homology"/>
<dbReference type="HOGENOM" id="CLU_030558_0_1_10"/>
<dbReference type="PANTHER" id="PTHR42681">
    <property type="entry name" value="MALONYL-COA-ACYL CARRIER PROTEIN TRANSACYLASE, MITOCHONDRIAL"/>
    <property type="match status" value="1"/>
</dbReference>
<protein>
    <recommendedName>
        <fullName evidence="2 6">Malonyl CoA-acyl carrier protein transacylase</fullName>
        <ecNumber evidence="1 6">2.3.1.39</ecNumber>
    </recommendedName>
</protein>
<dbReference type="GeneID" id="71569946"/>
<gene>
    <name evidence="9" type="ordered locus">Ornrh_1897</name>
</gene>
<name>I4A258_ORNRL</name>
<reference evidence="9 10" key="1">
    <citation type="submission" date="2012-06" db="EMBL/GenBank/DDBJ databases">
        <title>The complete genome of Ornithobacterium rhinotracheale DSM 15997.</title>
        <authorList>
            <consortium name="US DOE Joint Genome Institute (JGI-PGF)"/>
            <person name="Lucas S."/>
            <person name="Copeland A."/>
            <person name="Lapidus A."/>
            <person name="Goodwin L."/>
            <person name="Pitluck S."/>
            <person name="Peters L."/>
            <person name="Mikhailova N."/>
            <person name="Teshima H."/>
            <person name="Kyrpides N."/>
            <person name="Mavromatis K."/>
            <person name="Pagani I."/>
            <person name="Ivanova N."/>
            <person name="Ovchinnikova G."/>
            <person name="Zeytun A."/>
            <person name="Detter J.C."/>
            <person name="Han C."/>
            <person name="Land M."/>
            <person name="Hauser L."/>
            <person name="Markowitz V."/>
            <person name="Cheng J.-F."/>
            <person name="Hugenholtz P."/>
            <person name="Woyke T."/>
            <person name="Wu D."/>
            <person name="Lang E."/>
            <person name="Kopitz M."/>
            <person name="Brambilla E."/>
            <person name="Klenk H.-P."/>
            <person name="Eisen J.A."/>
        </authorList>
    </citation>
    <scope>NUCLEOTIDE SEQUENCE [LARGE SCALE GENOMIC DNA]</scope>
    <source>
        <strain evidence="10">ATCC 51463 / DSM 15997 / CCUG 23171 / LMG 9086</strain>
    </source>
</reference>
<evidence type="ECO:0000256" key="7">
    <source>
        <dbReference type="PIRSR" id="PIRSR000446-1"/>
    </source>
</evidence>
<dbReference type="SUPFAM" id="SSF55048">
    <property type="entry name" value="Probable ACP-binding domain of malonyl-CoA ACP transacylase"/>
    <property type="match status" value="1"/>
</dbReference>
<feature type="active site" evidence="7">
    <location>
        <position position="194"/>
    </location>
</feature>
<accession>I4A258</accession>
<dbReference type="KEGG" id="orh:Ornrh_1897"/>
<evidence type="ECO:0000256" key="2">
    <source>
        <dbReference type="ARBA" id="ARBA00018953"/>
    </source>
</evidence>
<dbReference type="Gene3D" id="3.40.366.10">
    <property type="entry name" value="Malonyl-Coenzyme A Acyl Carrier Protein, domain 2"/>
    <property type="match status" value="1"/>
</dbReference>
<evidence type="ECO:0000313" key="9">
    <source>
        <dbReference type="EMBL" id="AFL98042.1"/>
    </source>
</evidence>
<dbReference type="Gene3D" id="3.30.70.250">
    <property type="entry name" value="Malonyl-CoA ACP transacylase, ACP-binding"/>
    <property type="match status" value="1"/>
</dbReference>
<dbReference type="SUPFAM" id="SSF52151">
    <property type="entry name" value="FabD/lysophospholipase-like"/>
    <property type="match status" value="1"/>
</dbReference>
<keyword evidence="4 6" id="KW-0012">Acyltransferase</keyword>
<sequence>MKAYVFPGQGAQFVGMGKELYESNEAAKKLFEQADEILGFSISDIMFNGTPEDLKQTKVTQPAVFLHSIAAAQTIEGFKPDAVAGHSLGELSALVAAQVLDFADGLQLVAKRANAMQKACELQAGTMAAILGLEDAVIEKVCQETEGVVVAANYNCPGQLVISGEVPAVEAACEKLKEAGAKRALVLPVGGAFHSPLMEPAREELKAAIERTEFKKPICPVYQNVVAKGVTNPEELKQNLIAQLTAPVKWTQTIQQMLQDGITEFVEVGPGKTLQGLIKKVDRAAEVSGVQ</sequence>
<evidence type="ECO:0000256" key="5">
    <source>
        <dbReference type="ARBA" id="ARBA00048462"/>
    </source>
</evidence>
<dbReference type="AlphaFoldDB" id="I4A258"/>
<evidence type="ECO:0000256" key="6">
    <source>
        <dbReference type="PIRNR" id="PIRNR000446"/>
    </source>
</evidence>
<feature type="active site" evidence="7">
    <location>
        <position position="87"/>
    </location>
</feature>
<dbReference type="InterPro" id="IPR016036">
    <property type="entry name" value="Malonyl_transacylase_ACP-bd"/>
</dbReference>
<comment type="catalytic activity">
    <reaction evidence="5 6">
        <text>holo-[ACP] + malonyl-CoA = malonyl-[ACP] + CoA</text>
        <dbReference type="Rhea" id="RHEA:41792"/>
        <dbReference type="Rhea" id="RHEA-COMP:9623"/>
        <dbReference type="Rhea" id="RHEA-COMP:9685"/>
        <dbReference type="ChEBI" id="CHEBI:57287"/>
        <dbReference type="ChEBI" id="CHEBI:57384"/>
        <dbReference type="ChEBI" id="CHEBI:64479"/>
        <dbReference type="ChEBI" id="CHEBI:78449"/>
        <dbReference type="EC" id="2.3.1.39"/>
    </reaction>
</comment>
<dbReference type="STRING" id="867902.Ornrh_1897"/>
<dbReference type="EC" id="2.3.1.39" evidence="1 6"/>
<evidence type="ECO:0000256" key="3">
    <source>
        <dbReference type="ARBA" id="ARBA00022679"/>
    </source>
</evidence>